<protein>
    <submittedName>
        <fullName evidence="2">ParA family protein</fullName>
    </submittedName>
</protein>
<dbReference type="InterPro" id="IPR050678">
    <property type="entry name" value="DNA_Partitioning_ATPase"/>
</dbReference>
<dbReference type="SUPFAM" id="SSF52540">
    <property type="entry name" value="P-loop containing nucleoside triphosphate hydrolases"/>
    <property type="match status" value="1"/>
</dbReference>
<dbReference type="Pfam" id="PF13614">
    <property type="entry name" value="AAA_31"/>
    <property type="match status" value="1"/>
</dbReference>
<feature type="domain" description="AAA" evidence="1">
    <location>
        <begin position="6"/>
        <end position="164"/>
    </location>
</feature>
<reference evidence="2 3" key="1">
    <citation type="submission" date="2023-06" db="EMBL/GenBank/DDBJ databases">
        <title>Acute promotion of culturable opportunistic pathogens and persistent increase of antibiotic resistance following antibiotic exposure in mouse gut microbiota.</title>
        <authorList>
            <person name="Li L."/>
            <person name="Wang B."/>
            <person name="Sun Y."/>
            <person name="Wang M."/>
            <person name="Xu H."/>
        </authorList>
    </citation>
    <scope>NUCLEOTIDE SEQUENCE [LARGE SCALE GENOMIC DNA]</scope>
    <source>
        <strain evidence="2 3">CRI2_2</strain>
    </source>
</reference>
<evidence type="ECO:0000259" key="1">
    <source>
        <dbReference type="Pfam" id="PF13614"/>
    </source>
</evidence>
<dbReference type="PANTHER" id="PTHR13696:SF99">
    <property type="entry name" value="COBYRINIC ACID AC-DIAMIDE SYNTHASE"/>
    <property type="match status" value="1"/>
</dbReference>
<dbReference type="InterPro" id="IPR027417">
    <property type="entry name" value="P-loop_NTPase"/>
</dbReference>
<dbReference type="InterPro" id="IPR025669">
    <property type="entry name" value="AAA_dom"/>
</dbReference>
<organism evidence="2 3">
    <name type="scientific">Enterococcus gallinarum</name>
    <dbReference type="NCBI Taxonomy" id="1353"/>
    <lineage>
        <taxon>Bacteria</taxon>
        <taxon>Bacillati</taxon>
        <taxon>Bacillota</taxon>
        <taxon>Bacilli</taxon>
        <taxon>Lactobacillales</taxon>
        <taxon>Enterococcaceae</taxon>
        <taxon>Enterococcus</taxon>
    </lineage>
</organism>
<dbReference type="AlphaFoldDB" id="A0ABD4ZWX8"/>
<dbReference type="EMBL" id="JASUBT010000013">
    <property type="protein sequence ID" value="MDL4937153.1"/>
    <property type="molecule type" value="Genomic_DNA"/>
</dbReference>
<comment type="caution">
    <text evidence="2">The sequence shown here is derived from an EMBL/GenBank/DDBJ whole genome shotgun (WGS) entry which is preliminary data.</text>
</comment>
<evidence type="ECO:0000313" key="3">
    <source>
        <dbReference type="Proteomes" id="UP001241571"/>
    </source>
</evidence>
<evidence type="ECO:0000313" key="2">
    <source>
        <dbReference type="EMBL" id="MDL4937153.1"/>
    </source>
</evidence>
<dbReference type="RefSeq" id="WP_255200749.1">
    <property type="nucleotide sequence ID" value="NZ_CAJSZC010000008.1"/>
</dbReference>
<name>A0ABD4ZWX8_ENTGA</name>
<sequence length="249" mass="28351">MKNKQQCLDVLVVDMDAQTNATKALMVIKSVNNPEEVISIQKTIMRGVQEGSLEGIAVEIVDHLQLLPTLIEFEDFAKYLYKSTDSDYEADHLFSKLLKLLKKDVDLIILDIPPLNIECTKNAVLASEYVLISLQTQTRSLDGAEQFVKQRKKVSAKYDHNVEIVGVLPVMLKKQRASDQFILDQSKVSFGEGNLFQQVIPNLDRVPTQDLKGIVLEDRHDMRLNTVFTNIAYEFLERLYYFENQGVVA</sequence>
<dbReference type="Gene3D" id="3.40.50.300">
    <property type="entry name" value="P-loop containing nucleotide triphosphate hydrolases"/>
    <property type="match status" value="1"/>
</dbReference>
<proteinExistence type="predicted"/>
<accession>A0ABD4ZWX8</accession>
<gene>
    <name evidence="2" type="ORF">QRX88_15730</name>
</gene>
<dbReference type="Proteomes" id="UP001241571">
    <property type="component" value="Unassembled WGS sequence"/>
</dbReference>
<dbReference type="PANTHER" id="PTHR13696">
    <property type="entry name" value="P-LOOP CONTAINING NUCLEOSIDE TRIPHOSPHATE HYDROLASE"/>
    <property type="match status" value="1"/>
</dbReference>